<feature type="signal peptide" evidence="13">
    <location>
        <begin position="1"/>
        <end position="31"/>
    </location>
</feature>
<dbReference type="InterPro" id="IPR017441">
    <property type="entry name" value="Protein_kinase_ATP_BS"/>
</dbReference>
<organism evidence="16 17">
    <name type="scientific">Eragrostis curvula</name>
    <name type="common">weeping love grass</name>
    <dbReference type="NCBI Taxonomy" id="38414"/>
    <lineage>
        <taxon>Eukaryota</taxon>
        <taxon>Viridiplantae</taxon>
        <taxon>Streptophyta</taxon>
        <taxon>Embryophyta</taxon>
        <taxon>Tracheophyta</taxon>
        <taxon>Spermatophyta</taxon>
        <taxon>Magnoliopsida</taxon>
        <taxon>Liliopsida</taxon>
        <taxon>Poales</taxon>
        <taxon>Poaceae</taxon>
        <taxon>PACMAD clade</taxon>
        <taxon>Chloridoideae</taxon>
        <taxon>Eragrostideae</taxon>
        <taxon>Eragrostidinae</taxon>
        <taxon>Eragrostis</taxon>
    </lineage>
</organism>
<dbReference type="InterPro" id="IPR000719">
    <property type="entry name" value="Prot_kinase_dom"/>
</dbReference>
<dbReference type="InterPro" id="IPR002902">
    <property type="entry name" value="GNK2"/>
</dbReference>
<dbReference type="EMBL" id="RWGY01000007">
    <property type="protein sequence ID" value="TVU38674.1"/>
    <property type="molecule type" value="Genomic_DNA"/>
</dbReference>
<evidence type="ECO:0000256" key="3">
    <source>
        <dbReference type="ARBA" id="ARBA00022679"/>
    </source>
</evidence>
<dbReference type="GO" id="GO:0005524">
    <property type="term" value="F:ATP binding"/>
    <property type="evidence" value="ECO:0007669"/>
    <property type="project" value="UniProtKB-UniRule"/>
</dbReference>
<evidence type="ECO:0000256" key="6">
    <source>
        <dbReference type="ARBA" id="ARBA00022737"/>
    </source>
</evidence>
<feature type="domain" description="Gnk2-homologous" evidence="15">
    <location>
        <begin position="140"/>
        <end position="248"/>
    </location>
</feature>
<proteinExistence type="predicted"/>
<dbReference type="PANTHER" id="PTHR27002:SF911">
    <property type="entry name" value="OS07G0538700 PROTEIN"/>
    <property type="match status" value="1"/>
</dbReference>
<evidence type="ECO:0008006" key="18">
    <source>
        <dbReference type="Google" id="ProtNLM"/>
    </source>
</evidence>
<dbReference type="Gene3D" id="3.30.430.20">
    <property type="entry name" value="Gnk2 domain, C-X8-C-X2-C motif"/>
    <property type="match status" value="2"/>
</dbReference>
<dbReference type="SUPFAM" id="SSF56112">
    <property type="entry name" value="Protein kinase-like (PK-like)"/>
    <property type="match status" value="1"/>
</dbReference>
<dbReference type="FunFam" id="3.30.430.20:FF:000004">
    <property type="entry name" value="Receptor-like serine-threonine protein kinase"/>
    <property type="match status" value="1"/>
</dbReference>
<evidence type="ECO:0000256" key="8">
    <source>
        <dbReference type="ARBA" id="ARBA00022777"/>
    </source>
</evidence>
<dbReference type="GO" id="GO:0004674">
    <property type="term" value="F:protein serine/threonine kinase activity"/>
    <property type="evidence" value="ECO:0007669"/>
    <property type="project" value="UniProtKB-KW"/>
</dbReference>
<dbReference type="Gramene" id="TVU38674">
    <property type="protein sequence ID" value="TVU38674"/>
    <property type="gene ID" value="EJB05_12058"/>
</dbReference>
<dbReference type="PROSITE" id="PS00107">
    <property type="entry name" value="PROTEIN_KINASE_ATP"/>
    <property type="match status" value="1"/>
</dbReference>
<keyword evidence="8" id="KW-0418">Kinase</keyword>
<evidence type="ECO:0000256" key="10">
    <source>
        <dbReference type="ARBA" id="ARBA00022989"/>
    </source>
</evidence>
<dbReference type="GO" id="GO:0005886">
    <property type="term" value="C:plasma membrane"/>
    <property type="evidence" value="ECO:0007669"/>
    <property type="project" value="TreeGrafter"/>
</dbReference>
<dbReference type="Pfam" id="PF00069">
    <property type="entry name" value="Pkinase"/>
    <property type="match status" value="1"/>
</dbReference>
<dbReference type="FunFam" id="3.30.430.20:FF:000002">
    <property type="entry name" value="Cysteine-rich receptor-like protein kinase 10"/>
    <property type="match status" value="1"/>
</dbReference>
<name>A0A5J9VTD0_9POAL</name>
<dbReference type="CDD" id="cd23509">
    <property type="entry name" value="Gnk2-like"/>
    <property type="match status" value="2"/>
</dbReference>
<dbReference type="PANTHER" id="PTHR27002">
    <property type="entry name" value="RECEPTOR-LIKE SERINE/THREONINE-PROTEIN KINASE SD1-8"/>
    <property type="match status" value="1"/>
</dbReference>
<keyword evidence="11" id="KW-0472">Membrane</keyword>
<comment type="caution">
    <text evidence="16">The sequence shown here is derived from an EMBL/GenBank/DDBJ whole genome shotgun (WGS) entry which is preliminary data.</text>
</comment>
<keyword evidence="10" id="KW-1133">Transmembrane helix</keyword>
<reference evidence="16 17" key="1">
    <citation type="journal article" date="2019" name="Sci. Rep.">
        <title>A high-quality genome of Eragrostis curvula grass provides insights into Poaceae evolution and supports new strategies to enhance forage quality.</title>
        <authorList>
            <person name="Carballo J."/>
            <person name="Santos B.A.C.M."/>
            <person name="Zappacosta D."/>
            <person name="Garbus I."/>
            <person name="Selva J.P."/>
            <person name="Gallo C.A."/>
            <person name="Diaz A."/>
            <person name="Albertini E."/>
            <person name="Caccamo M."/>
            <person name="Echenique V."/>
        </authorList>
    </citation>
    <scope>NUCLEOTIDE SEQUENCE [LARGE SCALE GENOMIC DNA]</scope>
    <source>
        <strain evidence="17">cv. Victoria</strain>
        <tissue evidence="16">Leaf</tissue>
    </source>
</reference>
<keyword evidence="7 12" id="KW-0547">Nucleotide-binding</keyword>
<comment type="subcellular location">
    <subcellularLocation>
        <location evidence="1">Membrane</location>
        <topology evidence="1">Single-pass membrane protein</topology>
    </subcellularLocation>
</comment>
<dbReference type="Proteomes" id="UP000324897">
    <property type="component" value="Chromosome 4"/>
</dbReference>
<dbReference type="AlphaFoldDB" id="A0A5J9VTD0"/>
<evidence type="ECO:0000256" key="11">
    <source>
        <dbReference type="ARBA" id="ARBA00023136"/>
    </source>
</evidence>
<dbReference type="InterPro" id="IPR038408">
    <property type="entry name" value="GNK2_sf"/>
</dbReference>
<feature type="domain" description="Protein kinase" evidence="14">
    <location>
        <begin position="318"/>
        <end position="515"/>
    </location>
</feature>
<dbReference type="Pfam" id="PF01657">
    <property type="entry name" value="Stress-antifung"/>
    <property type="match status" value="2"/>
</dbReference>
<evidence type="ECO:0000256" key="12">
    <source>
        <dbReference type="PROSITE-ProRule" id="PRU10141"/>
    </source>
</evidence>
<dbReference type="Gene3D" id="1.10.510.10">
    <property type="entry name" value="Transferase(Phosphotransferase) domain 1"/>
    <property type="match status" value="1"/>
</dbReference>
<evidence type="ECO:0000256" key="4">
    <source>
        <dbReference type="ARBA" id="ARBA00022692"/>
    </source>
</evidence>
<accession>A0A5J9VTD0</accession>
<evidence type="ECO:0000259" key="15">
    <source>
        <dbReference type="PROSITE" id="PS51473"/>
    </source>
</evidence>
<evidence type="ECO:0000259" key="14">
    <source>
        <dbReference type="PROSITE" id="PS50011"/>
    </source>
</evidence>
<dbReference type="PROSITE" id="PS51473">
    <property type="entry name" value="GNK2"/>
    <property type="match status" value="2"/>
</dbReference>
<feature type="domain" description="Gnk2-homologous" evidence="15">
    <location>
        <begin position="31"/>
        <end position="135"/>
    </location>
</feature>
<keyword evidence="3" id="KW-0808">Transferase</keyword>
<keyword evidence="2" id="KW-0723">Serine/threonine-protein kinase</keyword>
<feature type="binding site" evidence="12">
    <location>
        <position position="347"/>
    </location>
    <ligand>
        <name>ATP</name>
        <dbReference type="ChEBI" id="CHEBI:30616"/>
    </ligand>
</feature>
<keyword evidence="6" id="KW-0677">Repeat</keyword>
<evidence type="ECO:0000313" key="17">
    <source>
        <dbReference type="Proteomes" id="UP000324897"/>
    </source>
</evidence>
<dbReference type="Pfam" id="PF07714">
    <property type="entry name" value="PK_Tyr_Ser-Thr"/>
    <property type="match status" value="1"/>
</dbReference>
<keyword evidence="5 13" id="KW-0732">Signal</keyword>
<evidence type="ECO:0000313" key="16">
    <source>
        <dbReference type="EMBL" id="TVU38674.1"/>
    </source>
</evidence>
<evidence type="ECO:0000256" key="13">
    <source>
        <dbReference type="SAM" id="SignalP"/>
    </source>
</evidence>
<sequence>MAAMHRNPLRISFSIFSTILIVFFLAPPASAQPWQVCGDSGDDFTQNSTYQSNLALLSTTLPRNASSPALFAAGKVGTSPNTVYALTLCRGDANASSCAACAAVAFQDAQQLCAYSKTVTIYYDLCYLRFSDRNFLAGDDNDERYFPKSENVSAPAAAFDAAVAALLNATADGAAADSARRFATAEVAAGGSVPAVYALAQCTPDMSPAGCRSCLASVIGMAPKYFSGSPSGRFIGVRCNYQYELYQFFSGTPLLQLPAPASPPPVAAPPVQVPVNSTPPASGGVPSQSVASLSRKSDTYVHQNRIGLNGEMCATDNFHEKNKLGEGGFGTVYRGRLPDGQDIAVKKLSRSSRQGLNQLHNEVQVLAELQHKKLVRLLGGYMAPEYALSRNVSPKIDVFSYGILVLEIITGRKNGSSDESNKAVNLLTDVWNCWIKGKALQLINQSSLDGHSRSKVLRCIHIGLLCVQEHPDDRPSISSVVIMLTRSRMKLQPPRQPAFFFGGDSKLGSRRTYWQ</sequence>
<feature type="chain" id="PRO_5023941845" description="Gnk2-homologous domain-containing protein" evidence="13">
    <location>
        <begin position="32"/>
        <end position="515"/>
    </location>
</feature>
<dbReference type="InterPro" id="IPR001245">
    <property type="entry name" value="Ser-Thr/Tyr_kinase_cat_dom"/>
</dbReference>
<evidence type="ECO:0000256" key="2">
    <source>
        <dbReference type="ARBA" id="ARBA00022527"/>
    </source>
</evidence>
<evidence type="ECO:0000256" key="1">
    <source>
        <dbReference type="ARBA" id="ARBA00004167"/>
    </source>
</evidence>
<gene>
    <name evidence="16" type="ORF">EJB05_12058</name>
</gene>
<evidence type="ECO:0000256" key="9">
    <source>
        <dbReference type="ARBA" id="ARBA00022840"/>
    </source>
</evidence>
<feature type="non-terminal residue" evidence="16">
    <location>
        <position position="1"/>
    </location>
</feature>
<dbReference type="InterPro" id="IPR011009">
    <property type="entry name" value="Kinase-like_dom_sf"/>
</dbReference>
<dbReference type="Gene3D" id="3.30.200.20">
    <property type="entry name" value="Phosphorylase Kinase, domain 1"/>
    <property type="match status" value="1"/>
</dbReference>
<evidence type="ECO:0000256" key="5">
    <source>
        <dbReference type="ARBA" id="ARBA00022729"/>
    </source>
</evidence>
<protein>
    <recommendedName>
        <fullName evidence="18">Gnk2-homologous domain-containing protein</fullName>
    </recommendedName>
</protein>
<dbReference type="PROSITE" id="PS50011">
    <property type="entry name" value="PROTEIN_KINASE_DOM"/>
    <property type="match status" value="1"/>
</dbReference>
<dbReference type="OrthoDB" id="640734at2759"/>
<keyword evidence="9 12" id="KW-0067">ATP-binding</keyword>
<keyword evidence="4" id="KW-0812">Transmembrane</keyword>
<evidence type="ECO:0000256" key="7">
    <source>
        <dbReference type="ARBA" id="ARBA00022741"/>
    </source>
</evidence>
<keyword evidence="17" id="KW-1185">Reference proteome</keyword>